<dbReference type="PANTHER" id="PTHR47428:SF1">
    <property type="entry name" value="REGULATORY PROTEIN MIG1-RELATED"/>
    <property type="match status" value="1"/>
</dbReference>
<dbReference type="GO" id="GO:0005634">
    <property type="term" value="C:nucleus"/>
    <property type="evidence" value="ECO:0007669"/>
    <property type="project" value="UniProtKB-SubCell"/>
</dbReference>
<keyword evidence="13" id="KW-1185">Reference proteome</keyword>
<dbReference type="InterPro" id="IPR051007">
    <property type="entry name" value="creA/MIG_C2H2-ZnF"/>
</dbReference>
<feature type="domain" description="C2H2-type" evidence="11">
    <location>
        <begin position="28"/>
        <end position="55"/>
    </location>
</feature>
<dbReference type="Proteomes" id="UP000789508">
    <property type="component" value="Unassembled WGS sequence"/>
</dbReference>
<dbReference type="PANTHER" id="PTHR47428">
    <property type="entry name" value="REGULATORY PROTEIN MIG1-RELATED"/>
    <property type="match status" value="1"/>
</dbReference>
<evidence type="ECO:0000256" key="7">
    <source>
        <dbReference type="ARBA" id="ARBA00023163"/>
    </source>
</evidence>
<evidence type="ECO:0000313" key="12">
    <source>
        <dbReference type="EMBL" id="CAG8500974.1"/>
    </source>
</evidence>
<dbReference type="AlphaFoldDB" id="A0A9N8ZMK7"/>
<dbReference type="SUPFAM" id="SSF57667">
    <property type="entry name" value="beta-beta-alpha zinc fingers"/>
    <property type="match status" value="1"/>
</dbReference>
<sequence>MISIQDILEQEPPQSQPPPEKEISVRPYQCKICLKRFQRSEHLNRHFRRHTGERPHECPWEGCDRKFSRTDELKRHRRTHEKQIKKKENNHNGKLSFRNTISYSQNSSFAQPYHALTYIFTEPSSLIKHCPVSGCTKTYARSGNLYKHIEKCTAAKRVASVSADVLDENNYDSIVPPLSPVSSTCSSEDYSSASFSVYSGANSDAEEHGSPILRGHSSITPSDQNITTDYVPQFSESHPNVAFLPQLQPAKLHDIFDFTANIFGLW</sequence>
<dbReference type="PROSITE" id="PS50157">
    <property type="entry name" value="ZINC_FINGER_C2H2_2"/>
    <property type="match status" value="2"/>
</dbReference>
<comment type="caution">
    <text evidence="12">The sequence shown here is derived from an EMBL/GenBank/DDBJ whole genome shotgun (WGS) entry which is preliminary data.</text>
</comment>
<dbReference type="OrthoDB" id="654211at2759"/>
<comment type="subcellular location">
    <subcellularLocation>
        <location evidence="1">Nucleus</location>
    </subcellularLocation>
</comment>
<evidence type="ECO:0000256" key="6">
    <source>
        <dbReference type="ARBA" id="ARBA00023015"/>
    </source>
</evidence>
<dbReference type="GO" id="GO:0008270">
    <property type="term" value="F:zinc ion binding"/>
    <property type="evidence" value="ECO:0007669"/>
    <property type="project" value="UniProtKB-KW"/>
</dbReference>
<evidence type="ECO:0000313" key="13">
    <source>
        <dbReference type="Proteomes" id="UP000789508"/>
    </source>
</evidence>
<proteinExistence type="predicted"/>
<dbReference type="SMART" id="SM00355">
    <property type="entry name" value="ZnF_C2H2"/>
    <property type="match status" value="3"/>
</dbReference>
<evidence type="ECO:0000256" key="4">
    <source>
        <dbReference type="ARBA" id="ARBA00022771"/>
    </source>
</evidence>
<dbReference type="PROSITE" id="PS00028">
    <property type="entry name" value="ZINC_FINGER_C2H2_1"/>
    <property type="match status" value="2"/>
</dbReference>
<name>A0A9N8ZMK7_9GLOM</name>
<organism evidence="12 13">
    <name type="scientific">Ambispora leptoticha</name>
    <dbReference type="NCBI Taxonomy" id="144679"/>
    <lineage>
        <taxon>Eukaryota</taxon>
        <taxon>Fungi</taxon>
        <taxon>Fungi incertae sedis</taxon>
        <taxon>Mucoromycota</taxon>
        <taxon>Glomeromycotina</taxon>
        <taxon>Glomeromycetes</taxon>
        <taxon>Archaeosporales</taxon>
        <taxon>Ambisporaceae</taxon>
        <taxon>Ambispora</taxon>
    </lineage>
</organism>
<dbReference type="GO" id="GO:0000978">
    <property type="term" value="F:RNA polymerase II cis-regulatory region sequence-specific DNA binding"/>
    <property type="evidence" value="ECO:0007669"/>
    <property type="project" value="TreeGrafter"/>
</dbReference>
<accession>A0A9N8ZMK7</accession>
<reference evidence="12" key="1">
    <citation type="submission" date="2021-06" db="EMBL/GenBank/DDBJ databases">
        <authorList>
            <person name="Kallberg Y."/>
            <person name="Tangrot J."/>
            <person name="Rosling A."/>
        </authorList>
    </citation>
    <scope>NUCLEOTIDE SEQUENCE</scope>
    <source>
        <strain evidence="12">FL130A</strain>
    </source>
</reference>
<keyword evidence="7" id="KW-0804">Transcription</keyword>
<evidence type="ECO:0000259" key="11">
    <source>
        <dbReference type="PROSITE" id="PS50157"/>
    </source>
</evidence>
<dbReference type="Gene3D" id="3.30.160.60">
    <property type="entry name" value="Classic Zinc Finger"/>
    <property type="match status" value="3"/>
</dbReference>
<keyword evidence="4 9" id="KW-0863">Zinc-finger</keyword>
<evidence type="ECO:0000256" key="3">
    <source>
        <dbReference type="ARBA" id="ARBA00022737"/>
    </source>
</evidence>
<dbReference type="EMBL" id="CAJVPS010000648">
    <property type="protein sequence ID" value="CAG8500974.1"/>
    <property type="molecule type" value="Genomic_DNA"/>
</dbReference>
<evidence type="ECO:0000256" key="5">
    <source>
        <dbReference type="ARBA" id="ARBA00022833"/>
    </source>
</evidence>
<keyword evidence="3" id="KW-0677">Repeat</keyword>
<protein>
    <submittedName>
        <fullName evidence="12">8519_t:CDS:1</fullName>
    </submittedName>
</protein>
<dbReference type="FunFam" id="3.30.160.60:FF:000744">
    <property type="entry name" value="zinc finger E-box-binding homeobox 1"/>
    <property type="match status" value="1"/>
</dbReference>
<feature type="region of interest" description="Disordered" evidence="10">
    <location>
        <begin position="1"/>
        <end position="22"/>
    </location>
</feature>
<evidence type="ECO:0000256" key="10">
    <source>
        <dbReference type="SAM" id="MobiDB-lite"/>
    </source>
</evidence>
<gene>
    <name evidence="12" type="ORF">ALEPTO_LOCUS3481</name>
</gene>
<keyword evidence="5" id="KW-0862">Zinc</keyword>
<dbReference type="InterPro" id="IPR013087">
    <property type="entry name" value="Znf_C2H2_type"/>
</dbReference>
<evidence type="ECO:0000256" key="1">
    <source>
        <dbReference type="ARBA" id="ARBA00004123"/>
    </source>
</evidence>
<dbReference type="GO" id="GO:0000433">
    <property type="term" value="P:carbon catabolite repression of transcription from RNA polymerase II promoter by glucose"/>
    <property type="evidence" value="ECO:0007669"/>
    <property type="project" value="TreeGrafter"/>
</dbReference>
<feature type="domain" description="C2H2-type" evidence="11">
    <location>
        <begin position="56"/>
        <end position="85"/>
    </location>
</feature>
<dbReference type="InterPro" id="IPR036236">
    <property type="entry name" value="Znf_C2H2_sf"/>
</dbReference>
<keyword evidence="2" id="KW-0479">Metal-binding</keyword>
<dbReference type="FunFam" id="3.30.160.60:FF:000125">
    <property type="entry name" value="Putative zinc finger protein 143"/>
    <property type="match status" value="1"/>
</dbReference>
<keyword evidence="6" id="KW-0805">Transcription regulation</keyword>
<evidence type="ECO:0000256" key="9">
    <source>
        <dbReference type="PROSITE-ProRule" id="PRU00042"/>
    </source>
</evidence>
<dbReference type="Pfam" id="PF00096">
    <property type="entry name" value="zf-C2H2"/>
    <property type="match status" value="2"/>
</dbReference>
<keyword evidence="8" id="KW-0539">Nucleus</keyword>
<dbReference type="GO" id="GO:0005737">
    <property type="term" value="C:cytoplasm"/>
    <property type="evidence" value="ECO:0007669"/>
    <property type="project" value="TreeGrafter"/>
</dbReference>
<evidence type="ECO:0000256" key="8">
    <source>
        <dbReference type="ARBA" id="ARBA00023242"/>
    </source>
</evidence>
<evidence type="ECO:0000256" key="2">
    <source>
        <dbReference type="ARBA" id="ARBA00022723"/>
    </source>
</evidence>